<evidence type="ECO:0000313" key="2">
    <source>
        <dbReference type="Proteomes" id="UP001142374"/>
    </source>
</evidence>
<keyword evidence="2" id="KW-1185">Reference proteome</keyword>
<dbReference type="GO" id="GO:0048038">
    <property type="term" value="F:quinone binding"/>
    <property type="evidence" value="ECO:0007669"/>
    <property type="project" value="InterPro"/>
</dbReference>
<dbReference type="GO" id="GO:0009308">
    <property type="term" value="P:amine metabolic process"/>
    <property type="evidence" value="ECO:0007669"/>
    <property type="project" value="InterPro"/>
</dbReference>
<protein>
    <recommendedName>
        <fullName evidence="3">Copper amine oxidase</fullName>
    </recommendedName>
</protein>
<gene>
    <name evidence="1" type="ORF">NQU55_31050</name>
</gene>
<accession>A0A9X2LMX6</accession>
<dbReference type="EMBL" id="JANIID010000039">
    <property type="protein sequence ID" value="MCQ8774167.1"/>
    <property type="molecule type" value="Genomic_DNA"/>
</dbReference>
<dbReference type="GO" id="GO:0008131">
    <property type="term" value="F:primary methylamine oxidase activity"/>
    <property type="evidence" value="ECO:0007669"/>
    <property type="project" value="InterPro"/>
</dbReference>
<dbReference type="AlphaFoldDB" id="A0A9X2LMX6"/>
<dbReference type="RefSeq" id="WP_168091068.1">
    <property type="nucleotide sequence ID" value="NZ_JAATER010000011.1"/>
</dbReference>
<dbReference type="SUPFAM" id="SSF49998">
    <property type="entry name" value="Amine oxidase catalytic domain"/>
    <property type="match status" value="1"/>
</dbReference>
<evidence type="ECO:0000313" key="1">
    <source>
        <dbReference type="EMBL" id="MCQ8774167.1"/>
    </source>
</evidence>
<organism evidence="1 2">
    <name type="scientific">Streptomyces telluris</name>
    <dbReference type="NCBI Taxonomy" id="2720021"/>
    <lineage>
        <taxon>Bacteria</taxon>
        <taxon>Bacillati</taxon>
        <taxon>Actinomycetota</taxon>
        <taxon>Actinomycetes</taxon>
        <taxon>Kitasatosporales</taxon>
        <taxon>Streptomycetaceae</taxon>
        <taxon>Streptomyces</taxon>
    </lineage>
</organism>
<name>A0A9X2LMX6_9ACTN</name>
<proteinExistence type="predicted"/>
<dbReference type="GO" id="GO:0005507">
    <property type="term" value="F:copper ion binding"/>
    <property type="evidence" value="ECO:0007669"/>
    <property type="project" value="InterPro"/>
</dbReference>
<sequence length="509" mass="55054">MPDPITISIEPYQEGTATASSLAGDLIGLPAVRERISGPRPAVADFRLLEKDAGADAPFRAVVHDPDAYRSVEVTGRLGDLAGAAVRSVRFQPLPGREEFDRAVEAVRAHAEFGPQLAADGALAYRPMPPLADVTHADGTVDRVVTVGLRTPGSDVKHRIVGVRTKDGTVIPAPEGVSAPSALDCVTIPPADNCPDPSGGPRAVRVRVRRGTTELWNLVVNRPRTSSGVNGSGAELRFVDYKGERVLYQAHAPILNVRYTNDRCGPFRDWANEEVCFDATGSDPVGPGYRLCTSAPRTILDTHSDQGNFRGVAFFHDGSALRIVSELAAGWYRYVTEWRLADDGTILPRFGFSAVTNPCTCLAHTHHVYWRLDLDVGGSTANRVDEFNDATGWTPVRLETQRTRNPASHRQWRVVAPATGRGYVLVPGANDGTADAYGVADLWVLRYRGTETDDGRPSDTRAHIGDFVNGESVDGQDLVVWYGAHFFHDEAGPPPPSHVVGPDLRPVVV</sequence>
<comment type="caution">
    <text evidence="1">The sequence shown here is derived from an EMBL/GenBank/DDBJ whole genome shotgun (WGS) entry which is preliminary data.</text>
</comment>
<evidence type="ECO:0008006" key="3">
    <source>
        <dbReference type="Google" id="ProtNLM"/>
    </source>
</evidence>
<dbReference type="InterPro" id="IPR036460">
    <property type="entry name" value="Cu_amine_oxidase_C_sf"/>
</dbReference>
<dbReference type="Proteomes" id="UP001142374">
    <property type="component" value="Unassembled WGS sequence"/>
</dbReference>
<dbReference type="Gene3D" id="2.70.98.20">
    <property type="entry name" value="Copper amine oxidase, catalytic domain"/>
    <property type="match status" value="1"/>
</dbReference>
<reference evidence="1" key="1">
    <citation type="submission" date="2022-06" db="EMBL/GenBank/DDBJ databases">
        <title>WGS of actinobacteria.</title>
        <authorList>
            <person name="Thawai C."/>
        </authorList>
    </citation>
    <scope>NUCLEOTIDE SEQUENCE</scope>
    <source>
        <strain evidence="1">AA8</strain>
    </source>
</reference>